<dbReference type="Proteomes" id="UP001235094">
    <property type="component" value="Unassembled WGS sequence"/>
</dbReference>
<feature type="compositionally biased region" description="Polar residues" evidence="1">
    <location>
        <begin position="551"/>
        <end position="560"/>
    </location>
</feature>
<dbReference type="RefSeq" id="WP_306888151.1">
    <property type="nucleotide sequence ID" value="NZ_JAUSVR010000001.1"/>
</dbReference>
<evidence type="ECO:0000256" key="1">
    <source>
        <dbReference type="SAM" id="MobiDB-lite"/>
    </source>
</evidence>
<comment type="caution">
    <text evidence="2">The sequence shown here is derived from an EMBL/GenBank/DDBJ whole genome shotgun (WGS) entry which is preliminary data.</text>
</comment>
<dbReference type="SUPFAM" id="SSF69255">
    <property type="entry name" value="gp5 N-terminal domain-like"/>
    <property type="match status" value="1"/>
</dbReference>
<dbReference type="InterPro" id="IPR037026">
    <property type="entry name" value="Vgr_OB-fold_dom_sf"/>
</dbReference>
<proteinExistence type="predicted"/>
<evidence type="ECO:0000313" key="3">
    <source>
        <dbReference type="Proteomes" id="UP001235094"/>
    </source>
</evidence>
<feature type="region of interest" description="Disordered" evidence="1">
    <location>
        <begin position="529"/>
        <end position="560"/>
    </location>
</feature>
<reference evidence="2 3" key="1">
    <citation type="submission" date="2023-07" db="EMBL/GenBank/DDBJ databases">
        <title>Genomic Encyclopedia of Type Strains, Phase IV (KMG-IV): sequencing the most valuable type-strain genomes for metagenomic binning, comparative biology and taxonomic classification.</title>
        <authorList>
            <person name="Goeker M."/>
        </authorList>
    </citation>
    <scope>NUCLEOTIDE SEQUENCE [LARGE SCALE GENOMIC DNA]</scope>
    <source>
        <strain evidence="2 3">DSM 15561</strain>
    </source>
</reference>
<dbReference type="NCBIfam" id="TIGR03361">
    <property type="entry name" value="VI_Rhs_Vgr"/>
    <property type="match status" value="1"/>
</dbReference>
<dbReference type="EMBL" id="JAUSVR010000001">
    <property type="protein sequence ID" value="MDQ0509466.1"/>
    <property type="molecule type" value="Genomic_DNA"/>
</dbReference>
<dbReference type="InterPro" id="IPR006533">
    <property type="entry name" value="T6SS_Vgr_RhsGE"/>
</dbReference>
<dbReference type="Pfam" id="PF05954">
    <property type="entry name" value="Phage_GPD"/>
    <property type="match status" value="1"/>
</dbReference>
<gene>
    <name evidence="2" type="ORF">QOZ99_000343</name>
</gene>
<accession>A0ABU0LL86</accession>
<dbReference type="InterPro" id="IPR017847">
    <property type="entry name" value="T6SS_RhsGE_Vgr_subset"/>
</dbReference>
<evidence type="ECO:0000313" key="2">
    <source>
        <dbReference type="EMBL" id="MDQ0509466.1"/>
    </source>
</evidence>
<organism evidence="2 3">
    <name type="scientific">Ancylobacter amanitiformis</name>
    <dbReference type="NCBI Taxonomy" id="217069"/>
    <lineage>
        <taxon>Bacteria</taxon>
        <taxon>Pseudomonadati</taxon>
        <taxon>Pseudomonadota</taxon>
        <taxon>Alphaproteobacteria</taxon>
        <taxon>Hyphomicrobiales</taxon>
        <taxon>Xanthobacteraceae</taxon>
        <taxon>Ancylobacter</taxon>
    </lineage>
</organism>
<protein>
    <submittedName>
        <fullName evidence="2">Type VI secretion system VgrG family protein</fullName>
    </submittedName>
</protein>
<dbReference type="Gene3D" id="2.40.50.230">
    <property type="entry name" value="Gp5 N-terminal domain"/>
    <property type="match status" value="1"/>
</dbReference>
<dbReference type="NCBIfam" id="TIGR01646">
    <property type="entry name" value="vgr_GE"/>
    <property type="match status" value="1"/>
</dbReference>
<name>A0ABU0LL86_9HYPH</name>
<keyword evidence="3" id="KW-1185">Reference proteome</keyword>
<dbReference type="Gene3D" id="2.30.110.50">
    <property type="match status" value="1"/>
</dbReference>
<dbReference type="SUPFAM" id="SSF69279">
    <property type="entry name" value="Phage tail proteins"/>
    <property type="match status" value="2"/>
</dbReference>
<dbReference type="Gene3D" id="3.55.50.10">
    <property type="entry name" value="Baseplate protein-like domains"/>
    <property type="match status" value="1"/>
</dbReference>
<sequence>MPTDLIISVSIPALEEHDSRCETFKGFEEISQPYRFEVSWVSPRDLAGRSAAGKPAWVTVTAKGSTATFAGVVMEFRVNDKPNQNDFAYSLVIAPRLSLLDFSQQTEVFAADSALDVKSLITGILNGTLSQNSTTGGHGQQLDITISSTIATEYSRTNITKYNESDLKFFSRVCEHYGIFYFLTTEESGQTPKDAIMVGSANTDFLAPAEIRFKARQRGGIGGLSDAVDAVSVTSFCSVQRPQVKQVRLRDYNEATPTVDLISASPAVDGVGQIVAYGDNFPNTTEGNSLVTIRAQELAWQAAVFEGSSDFPGMRAGATFTLTEHPIDTFNTTYIVVSVTHVAGAPAPLGFTAGGEAAAYGNSFVAIRKDVPFRPRRVTPRPVMSGVFNALVDAETDDKRAPLDDSGRYRVRFSYNDGQNHTIPGKASAALRQLQPYAGASANSVASGLHMPLLKNAEVLVGYVNGDPDRPVIVGAAYNGANADPVVKASRTLNRLRSTAGTLLEMEDGASDTGTRFLRMDVPKVVGDKPPTGNYLRLGSQAGEDEKPAQSGLSYSTSTVGVSDSDAYGSTQGGLAYADFKTATANTVNTVTVTSTTHATSGNGILLYSEQDLDVNIVGAATLKFGAGHATQTTKGDSTHSVKDGQYTLKATNGVKITGGDTGLADVSITATNMVKTKSMGDTTFFTYGTTTKYSMGESFSIFMGFEQTLKASISLTIQLSAVSTITLGASTSMTLGAKADVIVGLSAKFCIGAGDMKITTKDSKITTSDMKIANIDFKYCAVMDAKIVNVGFEDVKTKATHVSWNLEQAELVFKQMDIITEKKSSKINFVTLEAYM</sequence>
<dbReference type="Gene3D" id="4.10.220.110">
    <property type="match status" value="1"/>
</dbReference>